<dbReference type="Pfam" id="PF00270">
    <property type="entry name" value="DEAD"/>
    <property type="match status" value="1"/>
</dbReference>
<keyword evidence="4" id="KW-0067">ATP-binding</keyword>
<dbReference type="InterPro" id="IPR014001">
    <property type="entry name" value="Helicase_ATP-bd"/>
</dbReference>
<dbReference type="Gene3D" id="3.40.50.300">
    <property type="entry name" value="P-loop containing nucleotide triphosphate hydrolases"/>
    <property type="match status" value="2"/>
</dbReference>
<dbReference type="GO" id="GO:0005524">
    <property type="term" value="F:ATP binding"/>
    <property type="evidence" value="ECO:0007669"/>
    <property type="project" value="UniProtKB-KW"/>
</dbReference>
<evidence type="ECO:0000259" key="10">
    <source>
        <dbReference type="PROSITE" id="PS51195"/>
    </source>
</evidence>
<dbReference type="PROSITE" id="PS51195">
    <property type="entry name" value="Q_MOTIF"/>
    <property type="match status" value="1"/>
</dbReference>
<dbReference type="SUPFAM" id="SSF52540">
    <property type="entry name" value="P-loop containing nucleoside triphosphate hydrolases"/>
    <property type="match status" value="1"/>
</dbReference>
<dbReference type="GO" id="GO:0005829">
    <property type="term" value="C:cytosol"/>
    <property type="evidence" value="ECO:0007669"/>
    <property type="project" value="TreeGrafter"/>
</dbReference>
<dbReference type="GO" id="GO:0016787">
    <property type="term" value="F:hydrolase activity"/>
    <property type="evidence" value="ECO:0007669"/>
    <property type="project" value="UniProtKB-KW"/>
</dbReference>
<feature type="domain" description="Helicase C-terminal" evidence="9">
    <location>
        <begin position="296"/>
        <end position="414"/>
    </location>
</feature>
<sequence length="414" mass="46655">MSRRSASFGGHRGGFGKRKFNKLGNGGRYSYPKSFSNARRFSNGPKSQLGDDISIFIKKAEGISSIENYSARYRFADFNLIPALETNIANRGYKEPTPIQDQAIKPILEGRDLIGLANTGTGKTAAFLIPLIDKIYKNRNQRALIVTPTRELAGQINEELHILSRSMNIYSSLVIGGANIHRQIGDIRQKPNVVIGTPGRLKDLIERKHLHLEDFRTIVLDEVDLMVDIGFINDVKYFISLLPRERQSLFFSATIPSKVRDVLKAFVTNPVTVSVKEQNIPENIDQDVVKVNGGDKMDKLHELLNQGEFNKVLIFGRTKHGIEKLDRLLTTRGFKVGSIHGNKNQSQRQRTLKSFKRDEISILLATDVASRGLDIDNVSHVINYDLPQTYEDYIHRIGRTGRLNKRGTALTFVE</sequence>
<evidence type="ECO:0000256" key="6">
    <source>
        <dbReference type="PROSITE-ProRule" id="PRU00552"/>
    </source>
</evidence>
<dbReference type="PROSITE" id="PS51194">
    <property type="entry name" value="HELICASE_CTER"/>
    <property type="match status" value="1"/>
</dbReference>
<dbReference type="GO" id="GO:0003676">
    <property type="term" value="F:nucleic acid binding"/>
    <property type="evidence" value="ECO:0007669"/>
    <property type="project" value="InterPro"/>
</dbReference>
<evidence type="ECO:0000256" key="5">
    <source>
        <dbReference type="ARBA" id="ARBA00038437"/>
    </source>
</evidence>
<evidence type="ECO:0008006" key="13">
    <source>
        <dbReference type="Google" id="ProtNLM"/>
    </source>
</evidence>
<dbReference type="Pfam" id="PF00271">
    <property type="entry name" value="Helicase_C"/>
    <property type="match status" value="1"/>
</dbReference>
<feature type="short sequence motif" description="Q motif" evidence="6">
    <location>
        <begin position="73"/>
        <end position="101"/>
    </location>
</feature>
<evidence type="ECO:0000313" key="12">
    <source>
        <dbReference type="Proteomes" id="UP000177900"/>
    </source>
</evidence>
<evidence type="ECO:0000313" key="11">
    <source>
        <dbReference type="EMBL" id="OGY27616.1"/>
    </source>
</evidence>
<protein>
    <recommendedName>
        <fullName evidence="13">RNA helicase</fullName>
    </recommendedName>
</protein>
<dbReference type="GO" id="GO:0003724">
    <property type="term" value="F:RNA helicase activity"/>
    <property type="evidence" value="ECO:0007669"/>
    <property type="project" value="InterPro"/>
</dbReference>
<dbReference type="InterPro" id="IPR011545">
    <property type="entry name" value="DEAD/DEAH_box_helicase_dom"/>
</dbReference>
<evidence type="ECO:0000256" key="7">
    <source>
        <dbReference type="SAM" id="MobiDB-lite"/>
    </source>
</evidence>
<dbReference type="PANTHER" id="PTHR47959">
    <property type="entry name" value="ATP-DEPENDENT RNA HELICASE RHLE-RELATED"/>
    <property type="match status" value="1"/>
</dbReference>
<evidence type="ECO:0000259" key="9">
    <source>
        <dbReference type="PROSITE" id="PS51194"/>
    </source>
</evidence>
<dbReference type="EMBL" id="MHCV01000019">
    <property type="protein sequence ID" value="OGY27616.1"/>
    <property type="molecule type" value="Genomic_DNA"/>
</dbReference>
<proteinExistence type="inferred from homology"/>
<dbReference type="InterPro" id="IPR001650">
    <property type="entry name" value="Helicase_C-like"/>
</dbReference>
<dbReference type="SMART" id="SM00487">
    <property type="entry name" value="DEXDc"/>
    <property type="match status" value="1"/>
</dbReference>
<name>A0A1G1WIS8_9BACT</name>
<evidence type="ECO:0000256" key="3">
    <source>
        <dbReference type="ARBA" id="ARBA00022806"/>
    </source>
</evidence>
<gene>
    <name evidence="11" type="ORF">A2864_00085</name>
</gene>
<dbReference type="InterPro" id="IPR044742">
    <property type="entry name" value="DEAD/DEAH_RhlB"/>
</dbReference>
<dbReference type="InterPro" id="IPR027417">
    <property type="entry name" value="P-loop_NTPase"/>
</dbReference>
<comment type="similarity">
    <text evidence="5">Belongs to the DEAD box helicase family.</text>
</comment>
<comment type="caution">
    <text evidence="11">The sequence shown here is derived from an EMBL/GenBank/DDBJ whole genome shotgun (WGS) entry which is preliminary data.</text>
</comment>
<dbReference type="CDD" id="cd18787">
    <property type="entry name" value="SF2_C_DEAD"/>
    <property type="match status" value="1"/>
</dbReference>
<dbReference type="AlphaFoldDB" id="A0A1G1WIS8"/>
<feature type="domain" description="Helicase ATP-binding" evidence="8">
    <location>
        <begin position="104"/>
        <end position="273"/>
    </location>
</feature>
<reference evidence="11 12" key="1">
    <citation type="journal article" date="2016" name="Nat. Commun.">
        <title>Thousands of microbial genomes shed light on interconnected biogeochemical processes in an aquifer system.</title>
        <authorList>
            <person name="Anantharaman K."/>
            <person name="Brown C.T."/>
            <person name="Hug L.A."/>
            <person name="Sharon I."/>
            <person name="Castelle C.J."/>
            <person name="Probst A.J."/>
            <person name="Thomas B.C."/>
            <person name="Singh A."/>
            <person name="Wilkins M.J."/>
            <person name="Karaoz U."/>
            <person name="Brodie E.L."/>
            <person name="Williams K.H."/>
            <person name="Hubbard S.S."/>
            <person name="Banfield J.F."/>
        </authorList>
    </citation>
    <scope>NUCLEOTIDE SEQUENCE [LARGE SCALE GENOMIC DNA]</scope>
</reference>
<dbReference type="SMART" id="SM00490">
    <property type="entry name" value="HELICc"/>
    <property type="match status" value="1"/>
</dbReference>
<feature type="region of interest" description="Disordered" evidence="7">
    <location>
        <begin position="1"/>
        <end position="21"/>
    </location>
</feature>
<feature type="domain" description="DEAD-box RNA helicase Q" evidence="10">
    <location>
        <begin position="73"/>
        <end position="101"/>
    </location>
</feature>
<dbReference type="Proteomes" id="UP000177900">
    <property type="component" value="Unassembled WGS sequence"/>
</dbReference>
<evidence type="ECO:0000256" key="1">
    <source>
        <dbReference type="ARBA" id="ARBA00022741"/>
    </source>
</evidence>
<evidence type="ECO:0000259" key="8">
    <source>
        <dbReference type="PROSITE" id="PS51192"/>
    </source>
</evidence>
<dbReference type="PROSITE" id="PS51192">
    <property type="entry name" value="HELICASE_ATP_BIND_1"/>
    <property type="match status" value="1"/>
</dbReference>
<keyword evidence="2" id="KW-0378">Hydrolase</keyword>
<organism evidence="11 12">
    <name type="scientific">Candidatus Woykebacteria bacterium RIFCSPHIGHO2_01_FULL_39_12</name>
    <dbReference type="NCBI Taxonomy" id="1802599"/>
    <lineage>
        <taxon>Bacteria</taxon>
        <taxon>Candidatus Woykeibacteriota</taxon>
    </lineage>
</organism>
<dbReference type="CDD" id="cd00268">
    <property type="entry name" value="DEADc"/>
    <property type="match status" value="1"/>
</dbReference>
<keyword evidence="3" id="KW-0347">Helicase</keyword>
<dbReference type="PANTHER" id="PTHR47959:SF13">
    <property type="entry name" value="ATP-DEPENDENT RNA HELICASE RHLE"/>
    <property type="match status" value="1"/>
</dbReference>
<keyword evidence="1" id="KW-0547">Nucleotide-binding</keyword>
<accession>A0A1G1WIS8</accession>
<evidence type="ECO:0000256" key="4">
    <source>
        <dbReference type="ARBA" id="ARBA00022840"/>
    </source>
</evidence>
<dbReference type="InterPro" id="IPR014014">
    <property type="entry name" value="RNA_helicase_DEAD_Q_motif"/>
</dbReference>
<evidence type="ECO:0000256" key="2">
    <source>
        <dbReference type="ARBA" id="ARBA00022801"/>
    </source>
</evidence>
<dbReference type="InterPro" id="IPR050079">
    <property type="entry name" value="DEAD_box_RNA_helicase"/>
</dbReference>